<dbReference type="GO" id="GO:0005524">
    <property type="term" value="F:ATP binding"/>
    <property type="evidence" value="ECO:0007669"/>
    <property type="project" value="InterPro"/>
</dbReference>
<dbReference type="AlphaFoldDB" id="A0A139AK59"/>
<dbReference type="GO" id="GO:0004674">
    <property type="term" value="F:protein serine/threonine kinase activity"/>
    <property type="evidence" value="ECO:0007669"/>
    <property type="project" value="TreeGrafter"/>
</dbReference>
<feature type="compositionally biased region" description="Polar residues" evidence="1">
    <location>
        <begin position="634"/>
        <end position="646"/>
    </location>
</feature>
<proteinExistence type="predicted"/>
<dbReference type="InterPro" id="IPR011009">
    <property type="entry name" value="Kinase-like_dom_sf"/>
</dbReference>
<dbReference type="OMA" id="NDIFWAM"/>
<keyword evidence="3" id="KW-0808">Transferase</keyword>
<feature type="domain" description="Protein kinase" evidence="2">
    <location>
        <begin position="334"/>
        <end position="808"/>
    </location>
</feature>
<evidence type="ECO:0000313" key="3">
    <source>
        <dbReference type="EMBL" id="KXS16934.1"/>
    </source>
</evidence>
<feature type="compositionally biased region" description="Pro residues" evidence="1">
    <location>
        <begin position="591"/>
        <end position="618"/>
    </location>
</feature>
<dbReference type="InterPro" id="IPR051681">
    <property type="entry name" value="Ser/Thr_Kinases-Pseudokinases"/>
</dbReference>
<evidence type="ECO:0000313" key="4">
    <source>
        <dbReference type="Proteomes" id="UP000070544"/>
    </source>
</evidence>
<dbReference type="SUPFAM" id="SSF56112">
    <property type="entry name" value="Protein kinase-like (PK-like)"/>
    <property type="match status" value="1"/>
</dbReference>
<dbReference type="Gene3D" id="1.10.510.10">
    <property type="entry name" value="Transferase(Phosphotransferase) domain 1"/>
    <property type="match status" value="2"/>
</dbReference>
<dbReference type="Pfam" id="PF00069">
    <property type="entry name" value="Pkinase"/>
    <property type="match status" value="2"/>
</dbReference>
<feature type="compositionally biased region" description="Low complexity" evidence="1">
    <location>
        <begin position="380"/>
        <end position="415"/>
    </location>
</feature>
<feature type="compositionally biased region" description="Basic and acidic residues" evidence="1">
    <location>
        <begin position="117"/>
        <end position="126"/>
    </location>
</feature>
<name>A0A139AK59_GONPJ</name>
<dbReference type="InterPro" id="IPR008271">
    <property type="entry name" value="Ser/Thr_kinase_AS"/>
</dbReference>
<dbReference type="SMART" id="SM00220">
    <property type="entry name" value="S_TKc"/>
    <property type="match status" value="1"/>
</dbReference>
<feature type="compositionally biased region" description="Basic and acidic residues" evidence="1">
    <location>
        <begin position="1"/>
        <end position="14"/>
    </location>
</feature>
<dbReference type="STRING" id="1344416.A0A139AK59"/>
<evidence type="ECO:0000256" key="1">
    <source>
        <dbReference type="SAM" id="MobiDB-lite"/>
    </source>
</evidence>
<feature type="region of interest" description="Disordered" evidence="1">
    <location>
        <begin position="226"/>
        <end position="248"/>
    </location>
</feature>
<protein>
    <submittedName>
        <fullName evidence="3">Kinase-like protein</fullName>
    </submittedName>
</protein>
<feature type="region of interest" description="Disordered" evidence="1">
    <location>
        <begin position="584"/>
        <end position="688"/>
    </location>
</feature>
<dbReference type="Proteomes" id="UP000070544">
    <property type="component" value="Unassembled WGS sequence"/>
</dbReference>
<dbReference type="InterPro" id="IPR000719">
    <property type="entry name" value="Prot_kinase_dom"/>
</dbReference>
<dbReference type="EMBL" id="KQ965749">
    <property type="protein sequence ID" value="KXS16934.1"/>
    <property type="molecule type" value="Genomic_DNA"/>
</dbReference>
<feature type="compositionally biased region" description="Polar residues" evidence="1">
    <location>
        <begin position="159"/>
        <end position="171"/>
    </location>
</feature>
<feature type="region of interest" description="Disordered" evidence="1">
    <location>
        <begin position="472"/>
        <end position="491"/>
    </location>
</feature>
<keyword evidence="4" id="KW-1185">Reference proteome</keyword>
<dbReference type="OrthoDB" id="4062651at2759"/>
<sequence length="818" mass="87944">MEDVLDPSKRRWVDLDSGAGHSPFLGRELYPADQLRVFGRLAGHAGVGRAGAGEWGHEGGEGYVDEDPDVAYYEQKAARDAQAKTSTSQRPSPNLQRSASFLAPPPGKTTRRKKKKREDAQARDGWYEPPKFKKGSIFYGEDRGSEGDSTGDGDGTLASDMSESASTYGSDDSSDESPHGTDNRHHHHHHTKNAIFYTPHDVILPAPPLLKSDVLLLARESRASRSASRTLAFDLEPPTPTAESPSVVSLPPLSKNDIFWAMEAPTTLPTTTPPDEHPFGIGDRSSNPFHSASVPLSLLPPFAHAPSTNLASSTGTPPIPRLEATPDLKLFYVPLRKNLLGEGRYAQVFRGHYALPSSSVAPVGNPSVAPLPPQGGPQNTPSSTDPPSLSSSATDLRLPPSLSSSSSSLSYTHPHSSTKHPLDLPLLPCAVKRYRADPDSLRLASTESSVLATLRARGVPNVARMVGVQFEASPSSSSGAAPSNDTPPPTPYRPILVLDLIPGNTLHAHVKRRRDTVGRRVWLKWARQLARAVEGVHKAGVVHHDVKPQNVVLDEFLNATLIDFGNACFVPDVDVCSASIPAADRNATSRPPSPPATPSTPPSPPHATRPPRRAPPPTRIFTTGSPVSPIEPTPTHSRCLSASSSDTAHHPSPGPESSPSPDRERQSAGPTTSRPTTPLSVKDGMGRGTDAYAAPEMWSAEGWYSFPVDIYSLGITLLFALSGRDPWEGKSGVSLILGVRRGFLESGANDSMLAPTPEDGGKLKRGVLKFPNGDRVDREIEDLLRRCVARRWEERPTAEEVGRVLKEVDDGVALEERL</sequence>
<keyword evidence="3" id="KW-0418">Kinase</keyword>
<feature type="compositionally biased region" description="Polar residues" evidence="1">
    <location>
        <begin position="83"/>
        <end position="99"/>
    </location>
</feature>
<dbReference type="PANTHER" id="PTHR44329">
    <property type="entry name" value="SERINE/THREONINE-PROTEIN KINASE TNNI3K-RELATED"/>
    <property type="match status" value="1"/>
</dbReference>
<feature type="region of interest" description="Disordered" evidence="1">
    <location>
        <begin position="1"/>
        <end position="26"/>
    </location>
</feature>
<feature type="region of interest" description="Disordered" evidence="1">
    <location>
        <begin position="47"/>
        <end position="189"/>
    </location>
</feature>
<feature type="compositionally biased region" description="Polar residues" evidence="1">
    <location>
        <begin position="668"/>
        <end position="679"/>
    </location>
</feature>
<feature type="compositionally biased region" description="Low complexity" evidence="1">
    <location>
        <begin position="472"/>
        <end position="483"/>
    </location>
</feature>
<evidence type="ECO:0000259" key="2">
    <source>
        <dbReference type="PROSITE" id="PS50011"/>
    </source>
</evidence>
<dbReference type="PROSITE" id="PS50011">
    <property type="entry name" value="PROTEIN_KINASE_DOM"/>
    <property type="match status" value="1"/>
</dbReference>
<dbReference type="PROSITE" id="PS00108">
    <property type="entry name" value="PROTEIN_KINASE_ST"/>
    <property type="match status" value="1"/>
</dbReference>
<reference evidence="3 4" key="1">
    <citation type="journal article" date="2015" name="Genome Biol. Evol.">
        <title>Phylogenomic analyses indicate that early fungi evolved digesting cell walls of algal ancestors of land plants.</title>
        <authorList>
            <person name="Chang Y."/>
            <person name="Wang S."/>
            <person name="Sekimoto S."/>
            <person name="Aerts A.L."/>
            <person name="Choi C."/>
            <person name="Clum A."/>
            <person name="LaButti K.M."/>
            <person name="Lindquist E.A."/>
            <person name="Yee Ngan C."/>
            <person name="Ohm R.A."/>
            <person name="Salamov A.A."/>
            <person name="Grigoriev I.V."/>
            <person name="Spatafora J.W."/>
            <person name="Berbee M.L."/>
        </authorList>
    </citation>
    <scope>NUCLEOTIDE SEQUENCE [LARGE SCALE GENOMIC DNA]</scope>
    <source>
        <strain evidence="3 4">JEL478</strain>
    </source>
</reference>
<accession>A0A139AK59</accession>
<organism evidence="3 4">
    <name type="scientific">Gonapodya prolifera (strain JEL478)</name>
    <name type="common">Monoblepharis prolifera</name>
    <dbReference type="NCBI Taxonomy" id="1344416"/>
    <lineage>
        <taxon>Eukaryota</taxon>
        <taxon>Fungi</taxon>
        <taxon>Fungi incertae sedis</taxon>
        <taxon>Chytridiomycota</taxon>
        <taxon>Chytridiomycota incertae sedis</taxon>
        <taxon>Monoblepharidomycetes</taxon>
        <taxon>Monoblepharidales</taxon>
        <taxon>Gonapodyaceae</taxon>
        <taxon>Gonapodya</taxon>
    </lineage>
</organism>
<gene>
    <name evidence="3" type="ORF">M427DRAFT_68700</name>
</gene>
<feature type="region of interest" description="Disordered" evidence="1">
    <location>
        <begin position="364"/>
        <end position="422"/>
    </location>
</feature>